<feature type="signal peptide" evidence="1">
    <location>
        <begin position="1"/>
        <end position="23"/>
    </location>
</feature>
<dbReference type="Proteomes" id="UP001154322">
    <property type="component" value="Unassembled WGS sequence"/>
</dbReference>
<protein>
    <submittedName>
        <fullName evidence="2">Uncharacterized protein</fullName>
    </submittedName>
</protein>
<feature type="chain" id="PRO_5046412514" evidence="1">
    <location>
        <begin position="24"/>
        <end position="158"/>
    </location>
</feature>
<keyword evidence="1" id="KW-0732">Signal</keyword>
<sequence>MKKASLIVFTAIVFLMSVVPVFAKETKETANQELRNVQAFAKLYGYVRFFHPSDENTQIDWNRFAIYGVGKVRAAKTTDELTTTLQELFYPIAPTMNLTKQGNATRLSPRWNSGFDSYSQSGDMLTPRRYVRKYGAACNRWKMDEAVKCCVDASIFAH</sequence>
<name>A0ABN8U5J8_9BACL</name>
<dbReference type="RefSeq" id="WP_213429893.1">
    <property type="nucleotide sequence ID" value="NZ_AP031286.1"/>
</dbReference>
<gene>
    <name evidence="2" type="ORF">WJ0W_002242</name>
</gene>
<reference evidence="2" key="1">
    <citation type="submission" date="2022-06" db="EMBL/GenBank/DDBJ databases">
        <authorList>
            <person name="Dietemann V."/>
            <person name="Ory F."/>
            <person name="Dainat B."/>
            <person name="Oberhansli S."/>
        </authorList>
    </citation>
    <scope>NUCLEOTIDE SEQUENCE</scope>
    <source>
        <strain evidence="2">Ena-SAMPLE-TAB-26-04-2022-14:26:32:270-5432</strain>
    </source>
</reference>
<comment type="caution">
    <text evidence="2">The sequence shown here is derived from an EMBL/GenBank/DDBJ whole genome shotgun (WGS) entry which is preliminary data.</text>
</comment>
<keyword evidence="3" id="KW-1185">Reference proteome</keyword>
<organism evidence="2 3">
    <name type="scientific">Paenibacillus melissococcoides</name>
    <dbReference type="NCBI Taxonomy" id="2912268"/>
    <lineage>
        <taxon>Bacteria</taxon>
        <taxon>Bacillati</taxon>
        <taxon>Bacillota</taxon>
        <taxon>Bacilli</taxon>
        <taxon>Bacillales</taxon>
        <taxon>Paenibacillaceae</taxon>
        <taxon>Paenibacillus</taxon>
    </lineage>
</organism>
<evidence type="ECO:0000313" key="2">
    <source>
        <dbReference type="EMBL" id="CAH8245012.1"/>
    </source>
</evidence>
<accession>A0ABN8U5J8</accession>
<evidence type="ECO:0000256" key="1">
    <source>
        <dbReference type="SAM" id="SignalP"/>
    </source>
</evidence>
<proteinExistence type="predicted"/>
<evidence type="ECO:0000313" key="3">
    <source>
        <dbReference type="Proteomes" id="UP001154322"/>
    </source>
</evidence>
<dbReference type="EMBL" id="CALYLO010000002">
    <property type="protein sequence ID" value="CAH8245012.1"/>
    <property type="molecule type" value="Genomic_DNA"/>
</dbReference>